<dbReference type="EMBL" id="CP059052">
    <property type="protein sequence ID" value="QLJ16243.1"/>
    <property type="molecule type" value="Genomic_DNA"/>
</dbReference>
<gene>
    <name evidence="2" type="ORF">H0H12_10100</name>
</gene>
<organism evidence="2 3">
    <name type="scientific">Pseudomonas putida</name>
    <name type="common">Arthrobacter siderocapsulatus</name>
    <dbReference type="NCBI Taxonomy" id="303"/>
    <lineage>
        <taxon>Bacteria</taxon>
        <taxon>Pseudomonadati</taxon>
        <taxon>Pseudomonadota</taxon>
        <taxon>Gammaproteobacteria</taxon>
        <taxon>Pseudomonadales</taxon>
        <taxon>Pseudomonadaceae</taxon>
        <taxon>Pseudomonas</taxon>
    </lineage>
</organism>
<evidence type="ECO:0000313" key="2">
    <source>
        <dbReference type="EMBL" id="QLJ16243.1"/>
    </source>
</evidence>
<dbReference type="Proteomes" id="UP000510934">
    <property type="component" value="Chromosome"/>
</dbReference>
<dbReference type="Pfam" id="PF14213">
    <property type="entry name" value="DUF4325"/>
    <property type="match status" value="1"/>
</dbReference>
<evidence type="ECO:0000313" key="3">
    <source>
        <dbReference type="Proteomes" id="UP000510934"/>
    </source>
</evidence>
<proteinExistence type="predicted"/>
<dbReference type="AlphaFoldDB" id="A0A7D6A7D5"/>
<name>A0A7D6A7D5_PSEPU</name>
<dbReference type="InterPro" id="IPR025474">
    <property type="entry name" value="DUF4325"/>
</dbReference>
<evidence type="ECO:0000259" key="1">
    <source>
        <dbReference type="Pfam" id="PF14213"/>
    </source>
</evidence>
<feature type="domain" description="DUF4325" evidence="1">
    <location>
        <begin position="27"/>
        <end position="92"/>
    </location>
</feature>
<protein>
    <submittedName>
        <fullName evidence="2">STAS-like domain-containing protein</fullName>
    </submittedName>
</protein>
<accession>A0A7D6A7D5</accession>
<sequence>MNVGSISVTKQFSEYPAGRYRQDGKFSGEVFRDDLLAPSLKRHDVVEIDLDGAMGYGSSFLEEAFGGLVRKHHMDPKSLRKQLRFKSNDEPSLVDEIWVYIDDARA</sequence>
<reference evidence="2 3" key="1">
    <citation type="journal article" date="2009" name="Mikrobiologiia">
        <title>[Phenanthren biodegradation and interaction of Pseudomonas putida BS3701 and Burkholderia sp.BS3702 in plant rhizosphere].</title>
        <authorList>
            <person name="Ovchinnikova A.A."/>
            <person name="Vetrova A.A."/>
            <person name="Filonov A.E."/>
            <person name="Boronin A.M."/>
        </authorList>
    </citation>
    <scope>NUCLEOTIDE SEQUENCE [LARGE SCALE GENOMIC DNA]</scope>
    <source>
        <strain evidence="2 3">BS3701</strain>
    </source>
</reference>
<dbReference type="RefSeq" id="WP_180689656.1">
    <property type="nucleotide sequence ID" value="NZ_CP059052.1"/>
</dbReference>